<proteinExistence type="predicted"/>
<dbReference type="InterPro" id="IPR056906">
    <property type="entry name" value="ORF2/G2P_dom"/>
</dbReference>
<sequence>MVKIMEYGIISGNVIEIRRCRMTVGSQPGRKRAPRKAGATSLKKIKQNEKAAERQLARSINCNFGTGALFLTLKYSDIRLPQSVQDAKKEAARFLRNLGRAYRKATGKKLRWILCTSETSSKTGEKVRLHHHIIMDRVDYELICRYWPAEELRYEILDGRTDHTDLAKYIIKNGSRTPNEKKWSCSRGLDKPIYTEPVPVSDFEIKTPKGATVKEKYTYIDEDYGAASAYLRAVLDKKPSVRGGRVVMHPRK</sequence>
<name>A0A8S5N2W3_9CAUD</name>
<protein>
    <recommendedName>
        <fullName evidence="1">Replication-associated protein ORF2/G2P domain-containing protein</fullName>
    </recommendedName>
</protein>
<dbReference type="Pfam" id="PF23343">
    <property type="entry name" value="REP_ORF2-G2P"/>
    <property type="match status" value="1"/>
</dbReference>
<accession>A0A8S5N2W3</accession>
<organism evidence="2">
    <name type="scientific">Myoviridae sp. ctZSu31</name>
    <dbReference type="NCBI Taxonomy" id="2826665"/>
    <lineage>
        <taxon>Viruses</taxon>
        <taxon>Duplodnaviria</taxon>
        <taxon>Heunggongvirae</taxon>
        <taxon>Uroviricota</taxon>
        <taxon>Caudoviricetes</taxon>
    </lineage>
</organism>
<feature type="domain" description="Replication-associated protein ORF2/G2P" evidence="1">
    <location>
        <begin position="69"/>
        <end position="171"/>
    </location>
</feature>
<evidence type="ECO:0000313" key="2">
    <source>
        <dbReference type="EMBL" id="DAD88764.1"/>
    </source>
</evidence>
<dbReference type="EMBL" id="BK015047">
    <property type="protein sequence ID" value="DAD88764.1"/>
    <property type="molecule type" value="Genomic_DNA"/>
</dbReference>
<evidence type="ECO:0000259" key="1">
    <source>
        <dbReference type="Pfam" id="PF23343"/>
    </source>
</evidence>
<reference evidence="2" key="1">
    <citation type="journal article" date="2021" name="Proc. Natl. Acad. Sci. U.S.A.">
        <title>A Catalog of Tens of Thousands of Viruses from Human Metagenomes Reveals Hidden Associations with Chronic Diseases.</title>
        <authorList>
            <person name="Tisza M.J."/>
            <person name="Buck C.B."/>
        </authorList>
    </citation>
    <scope>NUCLEOTIDE SEQUENCE</scope>
    <source>
        <strain evidence="2">CtZSu31</strain>
    </source>
</reference>